<dbReference type="CDD" id="cd00130">
    <property type="entry name" value="PAS"/>
    <property type="match status" value="1"/>
</dbReference>
<dbReference type="InterPro" id="IPR003018">
    <property type="entry name" value="GAF"/>
</dbReference>
<dbReference type="InterPro" id="IPR000014">
    <property type="entry name" value="PAS"/>
</dbReference>
<gene>
    <name evidence="4" type="ORF">ACFOPI_01635</name>
</gene>
<protein>
    <submittedName>
        <fullName evidence="4">Helix-turn-helix domain-containing protein</fullName>
    </submittedName>
</protein>
<dbReference type="SUPFAM" id="SSF46689">
    <property type="entry name" value="Homeodomain-like"/>
    <property type="match status" value="1"/>
</dbReference>
<evidence type="ECO:0000313" key="5">
    <source>
        <dbReference type="Proteomes" id="UP001595729"/>
    </source>
</evidence>
<evidence type="ECO:0000259" key="3">
    <source>
        <dbReference type="Pfam" id="PF02954"/>
    </source>
</evidence>
<dbReference type="EMBL" id="JBHRXX010000001">
    <property type="protein sequence ID" value="MFC3682273.1"/>
    <property type="molecule type" value="Genomic_DNA"/>
</dbReference>
<dbReference type="PRINTS" id="PR01590">
    <property type="entry name" value="HTHFIS"/>
</dbReference>
<organism evidence="4 5">
    <name type="scientific">Hydrogenophaga luteola</name>
    <dbReference type="NCBI Taxonomy" id="1591122"/>
    <lineage>
        <taxon>Bacteria</taxon>
        <taxon>Pseudomonadati</taxon>
        <taxon>Pseudomonadota</taxon>
        <taxon>Betaproteobacteria</taxon>
        <taxon>Burkholderiales</taxon>
        <taxon>Comamonadaceae</taxon>
        <taxon>Hydrogenophaga</taxon>
    </lineage>
</organism>
<keyword evidence="5" id="KW-1185">Reference proteome</keyword>
<dbReference type="InterPro" id="IPR029016">
    <property type="entry name" value="GAF-like_dom_sf"/>
</dbReference>
<dbReference type="Proteomes" id="UP001595729">
    <property type="component" value="Unassembled WGS sequence"/>
</dbReference>
<dbReference type="Gene3D" id="3.30.450.40">
    <property type="match status" value="1"/>
</dbReference>
<dbReference type="Gene3D" id="1.10.10.60">
    <property type="entry name" value="Homeodomain-like"/>
    <property type="match status" value="1"/>
</dbReference>
<feature type="domain" description="GAF" evidence="2">
    <location>
        <begin position="99"/>
        <end position="222"/>
    </location>
</feature>
<feature type="region of interest" description="Disordered" evidence="1">
    <location>
        <begin position="337"/>
        <end position="358"/>
    </location>
</feature>
<evidence type="ECO:0000259" key="2">
    <source>
        <dbReference type="Pfam" id="PF01590"/>
    </source>
</evidence>
<evidence type="ECO:0000256" key="1">
    <source>
        <dbReference type="SAM" id="MobiDB-lite"/>
    </source>
</evidence>
<dbReference type="InterPro" id="IPR009057">
    <property type="entry name" value="Homeodomain-like_sf"/>
</dbReference>
<dbReference type="Pfam" id="PF02954">
    <property type="entry name" value="HTH_8"/>
    <property type="match status" value="1"/>
</dbReference>
<evidence type="ECO:0000313" key="4">
    <source>
        <dbReference type="EMBL" id="MFC3682273.1"/>
    </source>
</evidence>
<dbReference type="InterPro" id="IPR002197">
    <property type="entry name" value="HTH_Fis"/>
</dbReference>
<comment type="caution">
    <text evidence="4">The sequence shown here is derived from an EMBL/GenBank/DDBJ whole genome shotgun (WGS) entry which is preliminary data.</text>
</comment>
<feature type="region of interest" description="Disordered" evidence="1">
    <location>
        <begin position="1"/>
        <end position="20"/>
    </location>
</feature>
<feature type="domain" description="DNA binding HTH" evidence="3">
    <location>
        <begin position="363"/>
        <end position="402"/>
    </location>
</feature>
<dbReference type="Pfam" id="PF01590">
    <property type="entry name" value="GAF"/>
    <property type="match status" value="1"/>
</dbReference>
<reference evidence="5" key="1">
    <citation type="journal article" date="2019" name="Int. J. Syst. Evol. Microbiol.">
        <title>The Global Catalogue of Microorganisms (GCM) 10K type strain sequencing project: providing services to taxonomists for standard genome sequencing and annotation.</title>
        <authorList>
            <consortium name="The Broad Institute Genomics Platform"/>
            <consortium name="The Broad Institute Genome Sequencing Center for Infectious Disease"/>
            <person name="Wu L."/>
            <person name="Ma J."/>
        </authorList>
    </citation>
    <scope>NUCLEOTIDE SEQUENCE [LARGE SCALE GENOMIC DNA]</scope>
    <source>
        <strain evidence="5">KCTC 42501</strain>
    </source>
</reference>
<dbReference type="RefSeq" id="WP_382170089.1">
    <property type="nucleotide sequence ID" value="NZ_JBHRXX010000001.1"/>
</dbReference>
<proteinExistence type="predicted"/>
<dbReference type="SUPFAM" id="SSF55781">
    <property type="entry name" value="GAF domain-like"/>
    <property type="match status" value="1"/>
</dbReference>
<name>A0ABV7W1Y5_9BURK</name>
<accession>A0ABV7W1Y5</accession>
<sequence length="402" mass="42923">MRSTKRTLSTRDLPPQPFFQTPDQRAALARQRFFEEQQHPAGLVSEAVIRSWGRSRTLGHTSHKMPALDPVNRSALSAALARNRRLLEAAHGDLQQLEAALAGTASRLMLTDANGVIVHASRGSGDPEQKVLDAATRVGVHLAEDVLGTNAPGIVIQTGMACTVQGCEHFYELFGRMRCAAAPIRDVHGRLVGVLDVSTESRAFGFDAAAVVGVYATSIENRLLQAQSDEHLVLHFQAAPALLGTPMEGLAGVDHSGRVVWINATGHSLLGRPSRQDIATVDELFGHGLPQLLPLCDAPEAQRLQLPSGLGIWVRTTLGLRDGVDFRHAVAWSAAMPPAPAPEPPPVAGPEAPAPAPVAAPSLAQTQQRLIEDALQANGGNVARTARQLGVSRGLVYRHLRK</sequence>